<protein>
    <submittedName>
        <fullName evidence="1">Uncharacterized protein</fullName>
    </submittedName>
</protein>
<feature type="non-terminal residue" evidence="1">
    <location>
        <position position="1"/>
    </location>
</feature>
<sequence>QQTCCSFVVELKCPIINAHLIYFQKYFSSRCNGSQYLRHSLSS</sequence>
<reference evidence="1" key="1">
    <citation type="submission" date="2014-05" db="EMBL/GenBank/DDBJ databases">
        <authorList>
            <person name="Chronopoulou M."/>
        </authorList>
    </citation>
    <scope>NUCLEOTIDE SEQUENCE</scope>
    <source>
        <tissue evidence="1">Whole organism</tissue>
    </source>
</reference>
<organism evidence="1">
    <name type="scientific">Lepeophtheirus salmonis</name>
    <name type="common">Salmon louse</name>
    <name type="synonym">Caligus salmonis</name>
    <dbReference type="NCBI Taxonomy" id="72036"/>
    <lineage>
        <taxon>Eukaryota</taxon>
        <taxon>Metazoa</taxon>
        <taxon>Ecdysozoa</taxon>
        <taxon>Arthropoda</taxon>
        <taxon>Crustacea</taxon>
        <taxon>Multicrustacea</taxon>
        <taxon>Hexanauplia</taxon>
        <taxon>Copepoda</taxon>
        <taxon>Siphonostomatoida</taxon>
        <taxon>Caligidae</taxon>
        <taxon>Lepeophtheirus</taxon>
    </lineage>
</organism>
<dbReference type="AlphaFoldDB" id="A0A0K2U1N3"/>
<proteinExistence type="predicted"/>
<name>A0A0K2U1N3_LEPSM</name>
<accession>A0A0K2U1N3</accession>
<evidence type="ECO:0000313" key="1">
    <source>
        <dbReference type="EMBL" id="CDW32189.1"/>
    </source>
</evidence>
<dbReference type="EMBL" id="HACA01014828">
    <property type="protein sequence ID" value="CDW32189.1"/>
    <property type="molecule type" value="Transcribed_RNA"/>
</dbReference>